<dbReference type="SMART" id="SM00220">
    <property type="entry name" value="S_TKc"/>
    <property type="match status" value="1"/>
</dbReference>
<keyword evidence="3" id="KW-0547">Nucleotide-binding</keyword>
<evidence type="ECO:0000256" key="7">
    <source>
        <dbReference type="SAM" id="SignalP"/>
    </source>
</evidence>
<gene>
    <name evidence="9" type="ORF">SCUD_LOCUS18589</name>
</gene>
<dbReference type="PROSITE" id="PS50011">
    <property type="entry name" value="PROTEIN_KINASE_DOM"/>
    <property type="match status" value="1"/>
</dbReference>
<keyword evidence="1" id="KW-0723">Serine/threonine-protein kinase</keyword>
<dbReference type="PANTHER" id="PTHR24353">
    <property type="entry name" value="CYCLIC NUCLEOTIDE-DEPENDENT PROTEIN KINASE"/>
    <property type="match status" value="1"/>
</dbReference>
<dbReference type="AlphaFoldDB" id="A0A183KU49"/>
<name>A0A183KU49_9TREM</name>
<evidence type="ECO:0000256" key="4">
    <source>
        <dbReference type="ARBA" id="ARBA00022777"/>
    </source>
</evidence>
<evidence type="ECO:0000313" key="10">
    <source>
        <dbReference type="Proteomes" id="UP000279833"/>
    </source>
</evidence>
<feature type="chain" id="PRO_5043140923" evidence="7">
    <location>
        <begin position="24"/>
        <end position="183"/>
    </location>
</feature>
<organism evidence="11">
    <name type="scientific">Schistosoma curassoni</name>
    <dbReference type="NCBI Taxonomy" id="6186"/>
    <lineage>
        <taxon>Eukaryota</taxon>
        <taxon>Metazoa</taxon>
        <taxon>Spiralia</taxon>
        <taxon>Lophotrochozoa</taxon>
        <taxon>Platyhelminthes</taxon>
        <taxon>Trematoda</taxon>
        <taxon>Digenea</taxon>
        <taxon>Strigeidida</taxon>
        <taxon>Schistosomatoidea</taxon>
        <taxon>Schistosomatidae</taxon>
        <taxon>Schistosoma</taxon>
    </lineage>
</organism>
<keyword evidence="5" id="KW-0067">ATP-binding</keyword>
<evidence type="ECO:0000256" key="6">
    <source>
        <dbReference type="SAM" id="MobiDB-lite"/>
    </source>
</evidence>
<evidence type="ECO:0000313" key="11">
    <source>
        <dbReference type="WBParaSite" id="SCUD_0001859201-mRNA-1"/>
    </source>
</evidence>
<proteinExistence type="predicted"/>
<keyword evidence="7" id="KW-0732">Signal</keyword>
<evidence type="ECO:0000256" key="1">
    <source>
        <dbReference type="ARBA" id="ARBA00022527"/>
    </source>
</evidence>
<sequence>MKNVSIANYLVICFRLLCGNVASDDCLNIGFDMQAQRLVITDFGFAKRIGYGNKTWTFCGTPEYVAPEVILNKGHDFTVDFWALGILMFELLTGTPPFTSSDPMKIYNIILKGINTIEFPKSITRNAQCLIKKLCSYSPSQSHPLLAWSCDAISSPTDLSNFDSYSEEEELPPEDTTGWDKDF</sequence>
<reference evidence="11" key="1">
    <citation type="submission" date="2016-06" db="UniProtKB">
        <authorList>
            <consortium name="WormBaseParasite"/>
        </authorList>
    </citation>
    <scope>IDENTIFICATION</scope>
</reference>
<dbReference type="STRING" id="6186.A0A183KU49"/>
<feature type="region of interest" description="Disordered" evidence="6">
    <location>
        <begin position="161"/>
        <end position="183"/>
    </location>
</feature>
<evidence type="ECO:0000256" key="3">
    <source>
        <dbReference type="ARBA" id="ARBA00022741"/>
    </source>
</evidence>
<reference evidence="9 10" key="2">
    <citation type="submission" date="2018-11" db="EMBL/GenBank/DDBJ databases">
        <authorList>
            <consortium name="Pathogen Informatics"/>
        </authorList>
    </citation>
    <scope>NUCLEOTIDE SEQUENCE [LARGE SCALE GENOMIC DNA]</scope>
    <source>
        <strain evidence="9">Dakar</strain>
        <strain evidence="10">Dakar, Senegal</strain>
    </source>
</reference>
<evidence type="ECO:0000313" key="9">
    <source>
        <dbReference type="EMBL" id="VDP66276.1"/>
    </source>
</evidence>
<feature type="signal peptide" evidence="7">
    <location>
        <begin position="1"/>
        <end position="23"/>
    </location>
</feature>
<dbReference type="Proteomes" id="UP000279833">
    <property type="component" value="Unassembled WGS sequence"/>
</dbReference>
<dbReference type="Pfam" id="PF00069">
    <property type="entry name" value="Pkinase"/>
    <property type="match status" value="1"/>
</dbReference>
<dbReference type="SUPFAM" id="SSF56112">
    <property type="entry name" value="Protein kinase-like (PK-like)"/>
    <property type="match status" value="1"/>
</dbReference>
<evidence type="ECO:0000259" key="8">
    <source>
        <dbReference type="PROSITE" id="PS50011"/>
    </source>
</evidence>
<evidence type="ECO:0000256" key="5">
    <source>
        <dbReference type="ARBA" id="ARBA00022840"/>
    </source>
</evidence>
<evidence type="ECO:0000256" key="2">
    <source>
        <dbReference type="ARBA" id="ARBA00022679"/>
    </source>
</evidence>
<dbReference type="GO" id="GO:0005524">
    <property type="term" value="F:ATP binding"/>
    <property type="evidence" value="ECO:0007669"/>
    <property type="project" value="UniProtKB-KW"/>
</dbReference>
<feature type="domain" description="Protein kinase" evidence="8">
    <location>
        <begin position="1"/>
        <end position="183"/>
    </location>
</feature>
<keyword evidence="10" id="KW-1185">Reference proteome</keyword>
<keyword evidence="2" id="KW-0808">Transferase</keyword>
<dbReference type="GO" id="GO:0004674">
    <property type="term" value="F:protein serine/threonine kinase activity"/>
    <property type="evidence" value="ECO:0007669"/>
    <property type="project" value="UniProtKB-KW"/>
</dbReference>
<dbReference type="EMBL" id="UZAK01041227">
    <property type="protein sequence ID" value="VDP66276.1"/>
    <property type="molecule type" value="Genomic_DNA"/>
</dbReference>
<protein>
    <submittedName>
        <fullName evidence="11">Protein kinase domain-containing protein</fullName>
    </submittedName>
</protein>
<dbReference type="InterPro" id="IPR011009">
    <property type="entry name" value="Kinase-like_dom_sf"/>
</dbReference>
<dbReference type="WBParaSite" id="SCUD_0001859201-mRNA-1">
    <property type="protein sequence ID" value="SCUD_0001859201-mRNA-1"/>
    <property type="gene ID" value="SCUD_0001859201"/>
</dbReference>
<accession>A0A183KU49</accession>
<keyword evidence="4" id="KW-0418">Kinase</keyword>
<dbReference type="Gene3D" id="1.10.510.10">
    <property type="entry name" value="Transferase(Phosphotransferase) domain 1"/>
    <property type="match status" value="1"/>
</dbReference>
<dbReference type="InterPro" id="IPR000719">
    <property type="entry name" value="Prot_kinase_dom"/>
</dbReference>
<dbReference type="PANTHER" id="PTHR24353:SF147">
    <property type="entry name" value="CGMP-DEPENDENT SERINE_THREONIN PROTEIN KINASE-RELATED"/>
    <property type="match status" value="1"/>
</dbReference>